<organism evidence="1 3">
    <name type="scientific">Trichostrongylus colubriformis</name>
    <name type="common">Black scour worm</name>
    <dbReference type="NCBI Taxonomy" id="6319"/>
    <lineage>
        <taxon>Eukaryota</taxon>
        <taxon>Metazoa</taxon>
        <taxon>Ecdysozoa</taxon>
        <taxon>Nematoda</taxon>
        <taxon>Chromadorea</taxon>
        <taxon>Rhabditida</taxon>
        <taxon>Rhabditina</taxon>
        <taxon>Rhabditomorpha</taxon>
        <taxon>Strongyloidea</taxon>
        <taxon>Trichostrongylidae</taxon>
        <taxon>Trichostrongylus</taxon>
    </lineage>
</organism>
<dbReference type="Proteomes" id="UP001331761">
    <property type="component" value="Unassembled WGS sequence"/>
</dbReference>
<evidence type="ECO:0000313" key="2">
    <source>
        <dbReference type="EMBL" id="KAK5980103.1"/>
    </source>
</evidence>
<dbReference type="Gene3D" id="3.10.450.50">
    <property type="match status" value="1"/>
</dbReference>
<dbReference type="SUPFAM" id="SSF54427">
    <property type="entry name" value="NTF2-like"/>
    <property type="match status" value="1"/>
</dbReference>
<evidence type="ECO:0000313" key="3">
    <source>
        <dbReference type="Proteomes" id="UP001331761"/>
    </source>
</evidence>
<gene>
    <name evidence="1" type="ORF">GCK32_010221</name>
    <name evidence="2" type="ORF">GCK32_010269</name>
</gene>
<proteinExistence type="predicted"/>
<name>A0AAN8IH03_TRICO</name>
<keyword evidence="3" id="KW-1185">Reference proteome</keyword>
<dbReference type="AlphaFoldDB" id="A0AAN8IH03"/>
<dbReference type="EMBL" id="WIXE01014217">
    <property type="protein sequence ID" value="KAK5974459.1"/>
    <property type="molecule type" value="Genomic_DNA"/>
</dbReference>
<accession>A0AAN8IH03</accession>
<sequence>MKAEEVREALKPIYDELEKNMIEGHLEANFKHLHTDCVVVQKGKDVSYGREQIGAKMKKFFEENKPKNIKRSNATYNGCECCICVAVEVSFDTPKGPAKVIEHHIWKKQNNEWKLYHIEYEMA</sequence>
<reference evidence="1 3" key="1">
    <citation type="submission" date="2019-10" db="EMBL/GenBank/DDBJ databases">
        <title>Assembly and Annotation for the nematode Trichostrongylus colubriformis.</title>
        <authorList>
            <person name="Martin J."/>
        </authorList>
    </citation>
    <scope>NUCLEOTIDE SEQUENCE [LARGE SCALE GENOMIC DNA]</scope>
    <source>
        <strain evidence="1">G859</strain>
        <tissue evidence="1">Whole worm</tissue>
    </source>
</reference>
<comment type="caution">
    <text evidence="1">The sequence shown here is derived from an EMBL/GenBank/DDBJ whole genome shotgun (WGS) entry which is preliminary data.</text>
</comment>
<evidence type="ECO:0000313" key="1">
    <source>
        <dbReference type="EMBL" id="KAK5974459.1"/>
    </source>
</evidence>
<dbReference type="EMBL" id="WIXE01007836">
    <property type="protein sequence ID" value="KAK5980103.1"/>
    <property type="molecule type" value="Genomic_DNA"/>
</dbReference>
<protein>
    <submittedName>
        <fullName evidence="1">SnoaL domain-containing protein</fullName>
    </submittedName>
</protein>
<dbReference type="InterPro" id="IPR032710">
    <property type="entry name" value="NTF2-like_dom_sf"/>
</dbReference>